<dbReference type="Proteomes" id="UP001141619">
    <property type="component" value="Unassembled WGS sequence"/>
</dbReference>
<feature type="domain" description="CAF17 C-terminal" evidence="2">
    <location>
        <begin position="202"/>
        <end position="270"/>
    </location>
</feature>
<dbReference type="RefSeq" id="WP_274942854.1">
    <property type="nucleotide sequence ID" value="NZ_JANWOI010000001.1"/>
</dbReference>
<reference evidence="3" key="1">
    <citation type="submission" date="2022-08" db="EMBL/GenBank/DDBJ databases">
        <authorList>
            <person name="Vandamme P."/>
            <person name="Hettiarachchi A."/>
            <person name="Peeters C."/>
            <person name="Cnockaert M."/>
            <person name="Carlier A."/>
        </authorList>
    </citation>
    <scope>NUCLEOTIDE SEQUENCE</scope>
    <source>
        <strain evidence="3">LMG 31809</strain>
    </source>
</reference>
<protein>
    <submittedName>
        <fullName evidence="3">Folate-binding protein</fullName>
    </submittedName>
</protein>
<accession>A0A9X3TWA4</accession>
<keyword evidence="4" id="KW-1185">Reference proteome</keyword>
<dbReference type="InterPro" id="IPR045179">
    <property type="entry name" value="YgfZ/GcvT"/>
</dbReference>
<dbReference type="PIRSF" id="PIRSF006487">
    <property type="entry name" value="GcvT"/>
    <property type="match status" value="1"/>
</dbReference>
<dbReference type="EMBL" id="JANWOI010000001">
    <property type="protein sequence ID" value="MDA5193160.1"/>
    <property type="molecule type" value="Genomic_DNA"/>
</dbReference>
<dbReference type="PANTHER" id="PTHR22602:SF0">
    <property type="entry name" value="TRANSFERASE CAF17, MITOCHONDRIAL-RELATED"/>
    <property type="match status" value="1"/>
</dbReference>
<gene>
    <name evidence="3" type="ORF">NYP16_04215</name>
</gene>
<evidence type="ECO:0000259" key="2">
    <source>
        <dbReference type="Pfam" id="PF25455"/>
    </source>
</evidence>
<dbReference type="SUPFAM" id="SSF103025">
    <property type="entry name" value="Folate-binding domain"/>
    <property type="match status" value="1"/>
</dbReference>
<organism evidence="3 4">
    <name type="scientific">Govanella unica</name>
    <dbReference type="NCBI Taxonomy" id="2975056"/>
    <lineage>
        <taxon>Bacteria</taxon>
        <taxon>Pseudomonadati</taxon>
        <taxon>Pseudomonadota</taxon>
        <taxon>Alphaproteobacteria</taxon>
        <taxon>Emcibacterales</taxon>
        <taxon>Govanellaceae</taxon>
        <taxon>Govanella</taxon>
    </lineage>
</organism>
<evidence type="ECO:0000256" key="1">
    <source>
        <dbReference type="ARBA" id="ARBA00022946"/>
    </source>
</evidence>
<proteinExistence type="predicted"/>
<dbReference type="InterPro" id="IPR017703">
    <property type="entry name" value="YgfZ/GCV_T_CS"/>
</dbReference>
<dbReference type="InterPro" id="IPR057460">
    <property type="entry name" value="CAF17_C"/>
</dbReference>
<dbReference type="InterPro" id="IPR027266">
    <property type="entry name" value="TrmE/GcvT-like"/>
</dbReference>
<dbReference type="Gene3D" id="3.30.1360.120">
    <property type="entry name" value="Probable tRNA modification gtpase trme, domain 1"/>
    <property type="match status" value="2"/>
</dbReference>
<comment type="caution">
    <text evidence="3">The sequence shown here is derived from an EMBL/GenBank/DDBJ whole genome shotgun (WGS) entry which is preliminary data.</text>
</comment>
<dbReference type="NCBIfam" id="TIGR03317">
    <property type="entry name" value="ygfZ_signature"/>
    <property type="match status" value="1"/>
</dbReference>
<reference evidence="3" key="2">
    <citation type="journal article" date="2023" name="Syst. Appl. Microbiol.">
        <title>Govania unica gen. nov., sp. nov., a rare biosphere bacterium that represents a novel family in the class Alphaproteobacteria.</title>
        <authorList>
            <person name="Vandamme P."/>
            <person name="Peeters C."/>
            <person name="Hettiarachchi A."/>
            <person name="Cnockaert M."/>
            <person name="Carlier A."/>
        </authorList>
    </citation>
    <scope>NUCLEOTIDE SEQUENCE</scope>
    <source>
        <strain evidence="3">LMG 31809</strain>
    </source>
</reference>
<dbReference type="PANTHER" id="PTHR22602">
    <property type="entry name" value="TRANSFERASE CAF17, MITOCHONDRIAL-RELATED"/>
    <property type="match status" value="1"/>
</dbReference>
<keyword evidence="1" id="KW-0809">Transit peptide</keyword>
<evidence type="ECO:0000313" key="3">
    <source>
        <dbReference type="EMBL" id="MDA5193160.1"/>
    </source>
</evidence>
<dbReference type="AlphaFoldDB" id="A0A9X3TWA4"/>
<dbReference type="GO" id="GO:0016226">
    <property type="term" value="P:iron-sulfur cluster assembly"/>
    <property type="evidence" value="ECO:0007669"/>
    <property type="project" value="TreeGrafter"/>
</dbReference>
<name>A0A9X3TWA4_9PROT</name>
<dbReference type="Pfam" id="PF25455">
    <property type="entry name" value="Beta-barrel_CAF17_C"/>
    <property type="match status" value="1"/>
</dbReference>
<evidence type="ECO:0000313" key="4">
    <source>
        <dbReference type="Proteomes" id="UP001141619"/>
    </source>
</evidence>
<sequence>MTEAVLLASRTVFEITGEDRKNFLQGVITQDITSLTPGQAIYAALLTPQGKYLHDFLIIEDGERLLIDALAERLPDLLRRLTMYRLRSKAQLTPLSDSLAVAASFGETSWPASAVVYKDPRHPGLGERAILPRGDVATDLGDEATYDRERLRLGIPAPEDFEIDKTLILEGNLDALHGVSFTKGCYVGQELTTRTKHRGKVRRRLLPVKVSGPLPAPGTPITRDGKAIGQIRSGQGNRAMASLRVEDLTPGASYAAGDAEITPSWPDWLPRAEITGDDD</sequence>